<keyword evidence="8 9" id="KW-0472">Membrane</keyword>
<feature type="repeat" description="Solcar" evidence="9">
    <location>
        <begin position="264"/>
        <end position="354"/>
    </location>
</feature>
<protein>
    <submittedName>
        <fullName evidence="12">Mitochondrial carrier domain-containing protein</fullName>
    </submittedName>
</protein>
<keyword evidence="7" id="KW-0496">Mitochondrion</keyword>
<accession>A0AAD5K1S9</accession>
<dbReference type="GO" id="GO:0000064">
    <property type="term" value="F:L-ornithine transmembrane transporter activity"/>
    <property type="evidence" value="ECO:0007669"/>
    <property type="project" value="TreeGrafter"/>
</dbReference>
<keyword evidence="3 10" id="KW-0813">Transport</keyword>
<comment type="caution">
    <text evidence="12">The sequence shown here is derived from an EMBL/GenBank/DDBJ whole genome shotgun (WGS) entry which is preliminary data.</text>
</comment>
<evidence type="ECO:0000256" key="5">
    <source>
        <dbReference type="ARBA" id="ARBA00022737"/>
    </source>
</evidence>
<evidence type="ECO:0000313" key="12">
    <source>
        <dbReference type="EMBL" id="KAI9251826.1"/>
    </source>
</evidence>
<name>A0AAD5K1S9_9FUNG</name>
<comment type="subcellular location">
    <subcellularLocation>
        <location evidence="1">Mitochondrion membrane</location>
        <topology evidence="1">Multi-pass membrane protein</topology>
    </subcellularLocation>
</comment>
<dbReference type="InterPro" id="IPR018108">
    <property type="entry name" value="MCP_transmembrane"/>
</dbReference>
<keyword evidence="6" id="KW-1133">Transmembrane helix</keyword>
<dbReference type="Proteomes" id="UP001209540">
    <property type="component" value="Unassembled WGS sequence"/>
</dbReference>
<comment type="similarity">
    <text evidence="2 10">Belongs to the mitochondrial carrier (TC 2.A.29) family.</text>
</comment>
<feature type="repeat" description="Solcar" evidence="9">
    <location>
        <begin position="150"/>
        <end position="251"/>
    </location>
</feature>
<dbReference type="InterPro" id="IPR050567">
    <property type="entry name" value="Mitochondrial_Carrier"/>
</dbReference>
<evidence type="ECO:0000256" key="8">
    <source>
        <dbReference type="ARBA" id="ARBA00023136"/>
    </source>
</evidence>
<evidence type="ECO:0000256" key="11">
    <source>
        <dbReference type="SAM" id="MobiDB-lite"/>
    </source>
</evidence>
<dbReference type="GO" id="GO:0031966">
    <property type="term" value="C:mitochondrial membrane"/>
    <property type="evidence" value="ECO:0007669"/>
    <property type="project" value="UniProtKB-SubCell"/>
</dbReference>
<dbReference type="Gene3D" id="1.50.40.10">
    <property type="entry name" value="Mitochondrial carrier domain"/>
    <property type="match status" value="2"/>
</dbReference>
<evidence type="ECO:0000256" key="10">
    <source>
        <dbReference type="RuleBase" id="RU000488"/>
    </source>
</evidence>
<proteinExistence type="inferred from homology"/>
<evidence type="ECO:0000256" key="2">
    <source>
        <dbReference type="ARBA" id="ARBA00006375"/>
    </source>
</evidence>
<dbReference type="EMBL" id="JAIXMP010000029">
    <property type="protein sequence ID" value="KAI9251826.1"/>
    <property type="molecule type" value="Genomic_DNA"/>
</dbReference>
<keyword evidence="5" id="KW-0677">Repeat</keyword>
<reference evidence="12" key="1">
    <citation type="journal article" date="2022" name="IScience">
        <title>Evolution of zygomycete secretomes and the origins of terrestrial fungal ecologies.</title>
        <authorList>
            <person name="Chang Y."/>
            <person name="Wang Y."/>
            <person name="Mondo S."/>
            <person name="Ahrendt S."/>
            <person name="Andreopoulos W."/>
            <person name="Barry K."/>
            <person name="Beard J."/>
            <person name="Benny G.L."/>
            <person name="Blankenship S."/>
            <person name="Bonito G."/>
            <person name="Cuomo C."/>
            <person name="Desiro A."/>
            <person name="Gervers K.A."/>
            <person name="Hundley H."/>
            <person name="Kuo A."/>
            <person name="LaButti K."/>
            <person name="Lang B.F."/>
            <person name="Lipzen A."/>
            <person name="O'Donnell K."/>
            <person name="Pangilinan J."/>
            <person name="Reynolds N."/>
            <person name="Sandor L."/>
            <person name="Smith M.E."/>
            <person name="Tsang A."/>
            <person name="Grigoriev I.V."/>
            <person name="Stajich J.E."/>
            <person name="Spatafora J.W."/>
        </authorList>
    </citation>
    <scope>NUCLEOTIDE SEQUENCE</scope>
    <source>
        <strain evidence="12">RSA 2281</strain>
    </source>
</reference>
<dbReference type="SUPFAM" id="SSF103506">
    <property type="entry name" value="Mitochondrial carrier"/>
    <property type="match status" value="1"/>
</dbReference>
<sequence length="356" mass="39115">MEHSQQSQTLTTAASQLSTSSVVIPPQEQEKLPKSNFRRQLDDLLFGSIAGMVGKFVEYPFDTIKVRLQTQPLDRPYFNGPWHCFTSTVKQEGIRGLFTGMASPMVGSMIENAALFVGYRQVQRLIRNYSATAEERDAMAKMSEQDLPPLSLPQLILAGTASGAMASFVLTPVELVKCKLQVQLAETTGAALSGGNTVTRSIRYRGPMHVISYTLQNQGLGGFYRGYLATLIREAGGGAFWFGVYEYACEIMMRRRNTTNKKDLSAPELMLAGGLGGAGYNLSFYPVDVIKSHMQTDQELLGSAARPRSFIQTAREVYKGAGIHGFYRGCGITVARSLPTSAIIFLTYETLSEYFG</sequence>
<dbReference type="PANTHER" id="PTHR45624">
    <property type="entry name" value="MITOCHONDRIAL BASIC AMINO ACIDS TRANSPORTER-RELATED"/>
    <property type="match status" value="1"/>
</dbReference>
<organism evidence="12 13">
    <name type="scientific">Phascolomyces articulosus</name>
    <dbReference type="NCBI Taxonomy" id="60185"/>
    <lineage>
        <taxon>Eukaryota</taxon>
        <taxon>Fungi</taxon>
        <taxon>Fungi incertae sedis</taxon>
        <taxon>Mucoromycota</taxon>
        <taxon>Mucoromycotina</taxon>
        <taxon>Mucoromycetes</taxon>
        <taxon>Mucorales</taxon>
        <taxon>Lichtheimiaceae</taxon>
        <taxon>Phascolomyces</taxon>
    </lineage>
</organism>
<evidence type="ECO:0000256" key="7">
    <source>
        <dbReference type="ARBA" id="ARBA00023128"/>
    </source>
</evidence>
<feature type="repeat" description="Solcar" evidence="9">
    <location>
        <begin position="38"/>
        <end position="125"/>
    </location>
</feature>
<keyword evidence="4 9" id="KW-0812">Transmembrane</keyword>
<feature type="compositionally biased region" description="Low complexity" evidence="11">
    <location>
        <begin position="1"/>
        <end position="21"/>
    </location>
</feature>
<reference evidence="12" key="2">
    <citation type="submission" date="2023-02" db="EMBL/GenBank/DDBJ databases">
        <authorList>
            <consortium name="DOE Joint Genome Institute"/>
            <person name="Mondo S.J."/>
            <person name="Chang Y."/>
            <person name="Wang Y."/>
            <person name="Ahrendt S."/>
            <person name="Andreopoulos W."/>
            <person name="Barry K."/>
            <person name="Beard J."/>
            <person name="Benny G.L."/>
            <person name="Blankenship S."/>
            <person name="Bonito G."/>
            <person name="Cuomo C."/>
            <person name="Desiro A."/>
            <person name="Gervers K.A."/>
            <person name="Hundley H."/>
            <person name="Kuo A."/>
            <person name="LaButti K."/>
            <person name="Lang B.F."/>
            <person name="Lipzen A."/>
            <person name="O'Donnell K."/>
            <person name="Pangilinan J."/>
            <person name="Reynolds N."/>
            <person name="Sandor L."/>
            <person name="Smith M.W."/>
            <person name="Tsang A."/>
            <person name="Grigoriev I.V."/>
            <person name="Stajich J.E."/>
            <person name="Spatafora J.W."/>
        </authorList>
    </citation>
    <scope>NUCLEOTIDE SEQUENCE</scope>
    <source>
        <strain evidence="12">RSA 2281</strain>
    </source>
</reference>
<evidence type="ECO:0000313" key="13">
    <source>
        <dbReference type="Proteomes" id="UP001209540"/>
    </source>
</evidence>
<dbReference type="PANTHER" id="PTHR45624:SF31">
    <property type="entry name" value="MITOCHONDRIAL ORNITHINE TRANSPORTER 1"/>
    <property type="match status" value="1"/>
</dbReference>
<gene>
    <name evidence="12" type="ORF">BDA99DRAFT_541231</name>
</gene>
<evidence type="ECO:0000256" key="9">
    <source>
        <dbReference type="PROSITE-ProRule" id="PRU00282"/>
    </source>
</evidence>
<evidence type="ECO:0000256" key="6">
    <source>
        <dbReference type="ARBA" id="ARBA00022989"/>
    </source>
</evidence>
<dbReference type="InterPro" id="IPR023395">
    <property type="entry name" value="MCP_dom_sf"/>
</dbReference>
<evidence type="ECO:0000256" key="3">
    <source>
        <dbReference type="ARBA" id="ARBA00022448"/>
    </source>
</evidence>
<dbReference type="PROSITE" id="PS50920">
    <property type="entry name" value="SOLCAR"/>
    <property type="match status" value="3"/>
</dbReference>
<dbReference type="GO" id="GO:1990575">
    <property type="term" value="P:mitochondrial L-ornithine transmembrane transport"/>
    <property type="evidence" value="ECO:0007669"/>
    <property type="project" value="TreeGrafter"/>
</dbReference>
<evidence type="ECO:0000256" key="4">
    <source>
        <dbReference type="ARBA" id="ARBA00022692"/>
    </source>
</evidence>
<feature type="region of interest" description="Disordered" evidence="11">
    <location>
        <begin position="1"/>
        <end position="31"/>
    </location>
</feature>
<dbReference type="Pfam" id="PF00153">
    <property type="entry name" value="Mito_carr"/>
    <property type="match status" value="3"/>
</dbReference>
<evidence type="ECO:0000256" key="1">
    <source>
        <dbReference type="ARBA" id="ARBA00004225"/>
    </source>
</evidence>
<dbReference type="AlphaFoldDB" id="A0AAD5K1S9"/>
<keyword evidence="13" id="KW-1185">Reference proteome</keyword>